<comment type="caution">
    <text evidence="1">The sequence shown here is derived from an EMBL/GenBank/DDBJ whole genome shotgun (WGS) entry which is preliminary data.</text>
</comment>
<evidence type="ECO:0000313" key="2">
    <source>
        <dbReference type="Proteomes" id="UP001385951"/>
    </source>
</evidence>
<name>A0AAW0FJC4_9APHY</name>
<dbReference type="Proteomes" id="UP001385951">
    <property type="component" value="Unassembled WGS sequence"/>
</dbReference>
<keyword evidence="2" id="KW-1185">Reference proteome</keyword>
<reference evidence="1 2" key="1">
    <citation type="submission" date="2022-09" db="EMBL/GenBank/DDBJ databases">
        <authorList>
            <person name="Palmer J.M."/>
        </authorList>
    </citation>
    <scope>NUCLEOTIDE SEQUENCE [LARGE SCALE GENOMIC DNA]</scope>
    <source>
        <strain evidence="1 2">DSM 7382</strain>
    </source>
</reference>
<evidence type="ECO:0000313" key="1">
    <source>
        <dbReference type="EMBL" id="KAK7676735.1"/>
    </source>
</evidence>
<proteinExistence type="predicted"/>
<organism evidence="1 2">
    <name type="scientific">Cerrena zonata</name>
    <dbReference type="NCBI Taxonomy" id="2478898"/>
    <lineage>
        <taxon>Eukaryota</taxon>
        <taxon>Fungi</taxon>
        <taxon>Dikarya</taxon>
        <taxon>Basidiomycota</taxon>
        <taxon>Agaricomycotina</taxon>
        <taxon>Agaricomycetes</taxon>
        <taxon>Polyporales</taxon>
        <taxon>Cerrenaceae</taxon>
        <taxon>Cerrena</taxon>
    </lineage>
</organism>
<gene>
    <name evidence="1" type="ORF">QCA50_020311</name>
</gene>
<protein>
    <submittedName>
        <fullName evidence="1">Uncharacterized protein</fullName>
    </submittedName>
</protein>
<accession>A0AAW0FJC4</accession>
<sequence>MSGRRRLYEREASIVIILKTSRRTFKGCFASNLDGKDRAVSAQISLLHRAPQSHLGKKWSWHLLIGNLVDLRSTVLNRGGV</sequence>
<dbReference type="EMBL" id="JASBNA010000106">
    <property type="protein sequence ID" value="KAK7676735.1"/>
    <property type="molecule type" value="Genomic_DNA"/>
</dbReference>
<dbReference type="AlphaFoldDB" id="A0AAW0FJC4"/>